<dbReference type="Proteomes" id="UP000289738">
    <property type="component" value="Chromosome A10"/>
</dbReference>
<dbReference type="EMBL" id="SDMP01000010">
    <property type="protein sequence ID" value="RYR33806.1"/>
    <property type="molecule type" value="Genomic_DNA"/>
</dbReference>
<comment type="caution">
    <text evidence="1">The sequence shown here is derived from an EMBL/GenBank/DDBJ whole genome shotgun (WGS) entry which is preliminary data.</text>
</comment>
<protein>
    <submittedName>
        <fullName evidence="1">Uncharacterized protein</fullName>
    </submittedName>
</protein>
<sequence>MIRIFKLEGEEDNVAGYYQAKEVKEQILGDGVTPFHLRSVTILCHHSPFSVDGVIKNQEEVTEETELMKWILHNSMDKDYILDSNVSKTSQAVRNQMLAILQIALVCVSTSPEARPNMKSVLRMLLNAR</sequence>
<keyword evidence="2" id="KW-1185">Reference proteome</keyword>
<accession>A0A445B5A2</accession>
<dbReference type="STRING" id="3818.A0A445B5A2"/>
<name>A0A445B5A2_ARAHY</name>
<evidence type="ECO:0000313" key="1">
    <source>
        <dbReference type="EMBL" id="RYR33806.1"/>
    </source>
</evidence>
<evidence type="ECO:0000313" key="2">
    <source>
        <dbReference type="Proteomes" id="UP000289738"/>
    </source>
</evidence>
<dbReference type="SMR" id="A0A445B5A2"/>
<dbReference type="AlphaFoldDB" id="A0A445B5A2"/>
<organism evidence="1 2">
    <name type="scientific">Arachis hypogaea</name>
    <name type="common">Peanut</name>
    <dbReference type="NCBI Taxonomy" id="3818"/>
    <lineage>
        <taxon>Eukaryota</taxon>
        <taxon>Viridiplantae</taxon>
        <taxon>Streptophyta</taxon>
        <taxon>Embryophyta</taxon>
        <taxon>Tracheophyta</taxon>
        <taxon>Spermatophyta</taxon>
        <taxon>Magnoliopsida</taxon>
        <taxon>eudicotyledons</taxon>
        <taxon>Gunneridae</taxon>
        <taxon>Pentapetalae</taxon>
        <taxon>rosids</taxon>
        <taxon>fabids</taxon>
        <taxon>Fabales</taxon>
        <taxon>Fabaceae</taxon>
        <taxon>Papilionoideae</taxon>
        <taxon>50 kb inversion clade</taxon>
        <taxon>dalbergioids sensu lato</taxon>
        <taxon>Dalbergieae</taxon>
        <taxon>Pterocarpus clade</taxon>
        <taxon>Arachis</taxon>
    </lineage>
</organism>
<reference evidence="1 2" key="1">
    <citation type="submission" date="2019-01" db="EMBL/GenBank/DDBJ databases">
        <title>Sequencing of cultivated peanut Arachis hypogaea provides insights into genome evolution and oil improvement.</title>
        <authorList>
            <person name="Chen X."/>
        </authorList>
    </citation>
    <scope>NUCLEOTIDE SEQUENCE [LARGE SCALE GENOMIC DNA]</scope>
    <source>
        <strain evidence="2">cv. Fuhuasheng</strain>
        <tissue evidence="1">Leaves</tissue>
    </source>
</reference>
<proteinExistence type="predicted"/>
<gene>
    <name evidence="1" type="ORF">Ahy_A10g048453</name>
</gene>
<dbReference type="Gene3D" id="1.10.510.10">
    <property type="entry name" value="Transferase(Phosphotransferase) domain 1"/>
    <property type="match status" value="1"/>
</dbReference>
<dbReference type="Gramene" id="arahy.Tifrunner.gnm2.ann2.Ah10g259600.1">
    <property type="protein sequence ID" value="arahy.Tifrunner.gnm2.ann2.Ah10g259600.1-CDS-1"/>
    <property type="gene ID" value="arahy.Tifrunner.gnm2.ann2.Ah10g259600"/>
</dbReference>